<feature type="region of interest" description="Disordered" evidence="1">
    <location>
        <begin position="24"/>
        <end position="46"/>
    </location>
</feature>
<evidence type="ECO:0000256" key="1">
    <source>
        <dbReference type="SAM" id="MobiDB-lite"/>
    </source>
</evidence>
<dbReference type="AlphaFoldDB" id="A0A0A9BXI3"/>
<name>A0A0A9BXI3_ARUDO</name>
<reference evidence="2" key="1">
    <citation type="submission" date="2014-09" db="EMBL/GenBank/DDBJ databases">
        <authorList>
            <person name="Magalhaes I.L.F."/>
            <person name="Oliveira U."/>
            <person name="Santos F.R."/>
            <person name="Vidigal T.H.D.A."/>
            <person name="Brescovit A.D."/>
            <person name="Santos A.J."/>
        </authorList>
    </citation>
    <scope>NUCLEOTIDE SEQUENCE</scope>
    <source>
        <tissue evidence="2">Shoot tissue taken approximately 20 cm above the soil surface</tissue>
    </source>
</reference>
<evidence type="ECO:0000313" key="2">
    <source>
        <dbReference type="EMBL" id="JAD66928.1"/>
    </source>
</evidence>
<organism evidence="2">
    <name type="scientific">Arundo donax</name>
    <name type="common">Giant reed</name>
    <name type="synonym">Donax arundinaceus</name>
    <dbReference type="NCBI Taxonomy" id="35708"/>
    <lineage>
        <taxon>Eukaryota</taxon>
        <taxon>Viridiplantae</taxon>
        <taxon>Streptophyta</taxon>
        <taxon>Embryophyta</taxon>
        <taxon>Tracheophyta</taxon>
        <taxon>Spermatophyta</taxon>
        <taxon>Magnoliopsida</taxon>
        <taxon>Liliopsida</taxon>
        <taxon>Poales</taxon>
        <taxon>Poaceae</taxon>
        <taxon>PACMAD clade</taxon>
        <taxon>Arundinoideae</taxon>
        <taxon>Arundineae</taxon>
        <taxon>Arundo</taxon>
    </lineage>
</organism>
<dbReference type="EMBL" id="GBRH01230967">
    <property type="protein sequence ID" value="JAD66928.1"/>
    <property type="molecule type" value="Transcribed_RNA"/>
</dbReference>
<feature type="compositionally biased region" description="Polar residues" evidence="1">
    <location>
        <begin position="26"/>
        <end position="46"/>
    </location>
</feature>
<sequence>MKYHTITKNNIVGRYIITYVHCHPPLTSNLPPSSHTGTQHTPARRS</sequence>
<accession>A0A0A9BXI3</accession>
<reference evidence="2" key="2">
    <citation type="journal article" date="2015" name="Data Brief">
        <title>Shoot transcriptome of the giant reed, Arundo donax.</title>
        <authorList>
            <person name="Barrero R.A."/>
            <person name="Guerrero F.D."/>
            <person name="Moolhuijzen P."/>
            <person name="Goolsby J.A."/>
            <person name="Tidwell J."/>
            <person name="Bellgard S.E."/>
            <person name="Bellgard M.I."/>
        </authorList>
    </citation>
    <scope>NUCLEOTIDE SEQUENCE</scope>
    <source>
        <tissue evidence="2">Shoot tissue taken approximately 20 cm above the soil surface</tissue>
    </source>
</reference>
<protein>
    <submittedName>
        <fullName evidence="2">Uncharacterized protein</fullName>
    </submittedName>
</protein>
<proteinExistence type="predicted"/>